<proteinExistence type="inferred from homology"/>
<dbReference type="Pfam" id="PF02590">
    <property type="entry name" value="SPOUT_MTase"/>
    <property type="match status" value="1"/>
</dbReference>
<keyword evidence="2" id="KW-0808">Transferase</keyword>
<sequence>MAVAGDTVVLTQNLAHAAMVSLPYASSSAPQPCPTNTKPFFYGEHQLPFASSCFQRSLGKTFEASIQARSVRPVPIRIISVGKNRKDGVDTVIQSYLVKLRRYCKVEDVQIQSNPLRTSDVIAQVEGEGARVLRSISPKDCVVLLDERGEQLTSEQFAALIEEAGSRIPTALVFCIGGPYGHGPDVVQRSNRSVRLSSMVLNHQVALIVLLEQVYRAWTILRGEKYHH</sequence>
<keyword evidence="3" id="KW-0949">S-adenosyl-L-methionine</keyword>
<name>A0A9D4U6H5_ADICA</name>
<dbReference type="GO" id="GO:0008168">
    <property type="term" value="F:methyltransferase activity"/>
    <property type="evidence" value="ECO:0007669"/>
    <property type="project" value="UniProtKB-KW"/>
</dbReference>
<evidence type="ECO:0000313" key="6">
    <source>
        <dbReference type="Proteomes" id="UP000886520"/>
    </source>
</evidence>
<protein>
    <recommendedName>
        <fullName evidence="7">RNA methyltransferase</fullName>
    </recommendedName>
</protein>
<evidence type="ECO:0008006" key="7">
    <source>
        <dbReference type="Google" id="ProtNLM"/>
    </source>
</evidence>
<gene>
    <name evidence="5" type="ORF">GOP47_0023676</name>
</gene>
<accession>A0A9D4U6H5</accession>
<dbReference type="SUPFAM" id="SSF75217">
    <property type="entry name" value="alpha/beta knot"/>
    <property type="match status" value="1"/>
</dbReference>
<comment type="caution">
    <text evidence="5">The sequence shown here is derived from an EMBL/GenBank/DDBJ whole genome shotgun (WGS) entry which is preliminary data.</text>
</comment>
<dbReference type="InterPro" id="IPR029028">
    <property type="entry name" value="Alpha/beta_knot_MTases"/>
</dbReference>
<dbReference type="GO" id="GO:0032259">
    <property type="term" value="P:methylation"/>
    <property type="evidence" value="ECO:0007669"/>
    <property type="project" value="UniProtKB-KW"/>
</dbReference>
<dbReference type="PANTHER" id="PTHR33603:SF1">
    <property type="entry name" value="RIBOSOMAL RNA LARGE SUBUNIT METHYLTRANSFERASE H"/>
    <property type="match status" value="1"/>
</dbReference>
<evidence type="ECO:0000256" key="3">
    <source>
        <dbReference type="ARBA" id="ARBA00022691"/>
    </source>
</evidence>
<dbReference type="GO" id="GO:0006364">
    <property type="term" value="P:rRNA processing"/>
    <property type="evidence" value="ECO:0007669"/>
    <property type="project" value="InterPro"/>
</dbReference>
<dbReference type="PANTHER" id="PTHR33603">
    <property type="entry name" value="METHYLTRANSFERASE"/>
    <property type="match status" value="1"/>
</dbReference>
<dbReference type="EMBL" id="JABFUD020000023">
    <property type="protein sequence ID" value="KAI5061171.1"/>
    <property type="molecule type" value="Genomic_DNA"/>
</dbReference>
<comment type="similarity">
    <text evidence="4">Belongs to the RNA methyltransferase RlmH family.</text>
</comment>
<dbReference type="HAMAP" id="MF_00658">
    <property type="entry name" value="23SrRNA_methyltr_H"/>
    <property type="match status" value="1"/>
</dbReference>
<reference evidence="5" key="1">
    <citation type="submission" date="2021-01" db="EMBL/GenBank/DDBJ databases">
        <title>Adiantum capillus-veneris genome.</title>
        <authorList>
            <person name="Fang Y."/>
            <person name="Liao Q."/>
        </authorList>
    </citation>
    <scope>NUCLEOTIDE SEQUENCE</scope>
    <source>
        <strain evidence="5">H3</strain>
        <tissue evidence="5">Leaf</tissue>
    </source>
</reference>
<evidence type="ECO:0000256" key="4">
    <source>
        <dbReference type="ARBA" id="ARBA00038303"/>
    </source>
</evidence>
<dbReference type="OrthoDB" id="429744at2759"/>
<evidence type="ECO:0000313" key="5">
    <source>
        <dbReference type="EMBL" id="KAI5061171.1"/>
    </source>
</evidence>
<organism evidence="5 6">
    <name type="scientific">Adiantum capillus-veneris</name>
    <name type="common">Maidenhair fern</name>
    <dbReference type="NCBI Taxonomy" id="13818"/>
    <lineage>
        <taxon>Eukaryota</taxon>
        <taxon>Viridiplantae</taxon>
        <taxon>Streptophyta</taxon>
        <taxon>Embryophyta</taxon>
        <taxon>Tracheophyta</taxon>
        <taxon>Polypodiopsida</taxon>
        <taxon>Polypodiidae</taxon>
        <taxon>Polypodiales</taxon>
        <taxon>Pteridineae</taxon>
        <taxon>Pteridaceae</taxon>
        <taxon>Vittarioideae</taxon>
        <taxon>Adiantum</taxon>
    </lineage>
</organism>
<keyword evidence="1" id="KW-0489">Methyltransferase</keyword>
<dbReference type="InterPro" id="IPR003742">
    <property type="entry name" value="RlmH-like"/>
</dbReference>
<dbReference type="Gene3D" id="3.40.1280.10">
    <property type="match status" value="1"/>
</dbReference>
<keyword evidence="6" id="KW-1185">Reference proteome</keyword>
<evidence type="ECO:0000256" key="1">
    <source>
        <dbReference type="ARBA" id="ARBA00022603"/>
    </source>
</evidence>
<dbReference type="AlphaFoldDB" id="A0A9D4U6H5"/>
<dbReference type="CDD" id="cd18081">
    <property type="entry name" value="RlmH-like"/>
    <property type="match status" value="1"/>
</dbReference>
<evidence type="ECO:0000256" key="2">
    <source>
        <dbReference type="ARBA" id="ARBA00022679"/>
    </source>
</evidence>
<dbReference type="InterPro" id="IPR029026">
    <property type="entry name" value="tRNA_m1G_MTases_N"/>
</dbReference>
<dbReference type="Proteomes" id="UP000886520">
    <property type="component" value="Chromosome 23"/>
</dbReference>